<dbReference type="Gene3D" id="3.40.50.300">
    <property type="entry name" value="P-loop containing nucleotide triphosphate hydrolases"/>
    <property type="match status" value="1"/>
</dbReference>
<dbReference type="EMBL" id="WUUL01000010">
    <property type="protein sequence ID" value="MXQ54955.1"/>
    <property type="molecule type" value="Genomic_DNA"/>
</dbReference>
<name>A0A6I4VYC8_9BACL</name>
<dbReference type="AlphaFoldDB" id="A0A6I4VYC8"/>
<dbReference type="RefSeq" id="WP_160802307.1">
    <property type="nucleotide sequence ID" value="NZ_WUUL01000010.1"/>
</dbReference>
<reference evidence="1 2" key="1">
    <citation type="submission" date="2019-12" db="EMBL/GenBank/DDBJ databases">
        <title>Whole-genome analyses of novel actinobacteria.</title>
        <authorList>
            <person name="Sahin N."/>
            <person name="Saygin H."/>
        </authorList>
    </citation>
    <scope>NUCLEOTIDE SEQUENCE [LARGE SCALE GENOMIC DNA]</scope>
    <source>
        <strain evidence="1 2">KC615</strain>
    </source>
</reference>
<dbReference type="SUPFAM" id="SSF53795">
    <property type="entry name" value="PEP carboxykinase-like"/>
    <property type="match status" value="1"/>
</dbReference>
<evidence type="ECO:0000313" key="2">
    <source>
        <dbReference type="Proteomes" id="UP000430692"/>
    </source>
</evidence>
<sequence length="176" mass="20444">MNQTICFIGESGSGKSTAASLCIDDGGKMITDDLIAFNPEDLLVMSGFPNIRLTPSIINLSEKVYFEEYGKLRYHITENFHFRETSPLHCIFFLEVNDQKGFCYRKLRGNEQIIDLLKNVYNKEALHYIFYDSYYKRIMTSFLLLASTIPTFKVYRHSKTKPEELFSLIHSLLRSL</sequence>
<evidence type="ECO:0000313" key="1">
    <source>
        <dbReference type="EMBL" id="MXQ54955.1"/>
    </source>
</evidence>
<gene>
    <name evidence="1" type="ORF">GSM42_14760</name>
</gene>
<comment type="caution">
    <text evidence="1">The sequence shown here is derived from an EMBL/GenBank/DDBJ whole genome shotgun (WGS) entry which is preliminary data.</text>
</comment>
<keyword evidence="2" id="KW-1185">Reference proteome</keyword>
<dbReference type="InterPro" id="IPR027417">
    <property type="entry name" value="P-loop_NTPase"/>
</dbReference>
<organism evidence="1 2">
    <name type="scientific">Shimazuella alba</name>
    <dbReference type="NCBI Taxonomy" id="2690964"/>
    <lineage>
        <taxon>Bacteria</taxon>
        <taxon>Bacillati</taxon>
        <taxon>Bacillota</taxon>
        <taxon>Bacilli</taxon>
        <taxon>Bacillales</taxon>
        <taxon>Thermoactinomycetaceae</taxon>
        <taxon>Shimazuella</taxon>
    </lineage>
</organism>
<proteinExistence type="predicted"/>
<accession>A0A6I4VYC8</accession>
<dbReference type="Proteomes" id="UP000430692">
    <property type="component" value="Unassembled WGS sequence"/>
</dbReference>
<protein>
    <submittedName>
        <fullName evidence="1">Uncharacterized protein</fullName>
    </submittedName>
</protein>